<dbReference type="InterPro" id="IPR036388">
    <property type="entry name" value="WH-like_DNA-bd_sf"/>
</dbReference>
<dbReference type="SUPFAM" id="SSF46785">
    <property type="entry name" value="Winged helix' DNA-binding domain"/>
    <property type="match status" value="1"/>
</dbReference>
<organism evidence="4 5">
    <name type="scientific">Blautia wexlerae</name>
    <dbReference type="NCBI Taxonomy" id="418240"/>
    <lineage>
        <taxon>Bacteria</taxon>
        <taxon>Bacillati</taxon>
        <taxon>Bacillota</taxon>
        <taxon>Clostridia</taxon>
        <taxon>Lachnospirales</taxon>
        <taxon>Lachnospiraceae</taxon>
        <taxon>Blautia</taxon>
    </lineage>
</organism>
<keyword evidence="1" id="KW-0805">Transcription regulation</keyword>
<dbReference type="InterPro" id="IPR014036">
    <property type="entry name" value="DeoR-like_C"/>
</dbReference>
<dbReference type="Pfam" id="PF08220">
    <property type="entry name" value="HTH_DeoR"/>
    <property type="match status" value="1"/>
</dbReference>
<dbReference type="PRINTS" id="PR00037">
    <property type="entry name" value="HTHLACR"/>
</dbReference>
<dbReference type="eggNOG" id="COG1349">
    <property type="taxonomic scope" value="Bacteria"/>
</dbReference>
<keyword evidence="2" id="KW-0804">Transcription</keyword>
<dbReference type="Pfam" id="PF00455">
    <property type="entry name" value="DeoRC"/>
    <property type="match status" value="1"/>
</dbReference>
<dbReference type="GO" id="GO:0003700">
    <property type="term" value="F:DNA-binding transcription factor activity"/>
    <property type="evidence" value="ECO:0007669"/>
    <property type="project" value="InterPro"/>
</dbReference>
<dbReference type="PROSITE" id="PS51000">
    <property type="entry name" value="HTH_DEOR_2"/>
    <property type="match status" value="1"/>
</dbReference>
<dbReference type="RefSeq" id="WP_330380972.1">
    <property type="nucleotide sequence ID" value="NZ_BTHH01000023.1"/>
</dbReference>
<dbReference type="InterPro" id="IPR001034">
    <property type="entry name" value="DeoR_HTH"/>
</dbReference>
<dbReference type="InterPro" id="IPR050313">
    <property type="entry name" value="Carb_Metab_HTH_regulators"/>
</dbReference>
<evidence type="ECO:0000256" key="1">
    <source>
        <dbReference type="ARBA" id="ARBA00023015"/>
    </source>
</evidence>
<name>A0A174FEW3_9FIRM</name>
<evidence type="ECO:0000313" key="4">
    <source>
        <dbReference type="EMBL" id="CUO48077.1"/>
    </source>
</evidence>
<dbReference type="AlphaFoldDB" id="A0A174FEW3"/>
<accession>A0A174FEW3</accession>
<evidence type="ECO:0000256" key="2">
    <source>
        <dbReference type="ARBA" id="ARBA00023163"/>
    </source>
</evidence>
<dbReference type="PANTHER" id="PTHR30363">
    <property type="entry name" value="HTH-TYPE TRANSCRIPTIONAL REGULATOR SRLR-RELATED"/>
    <property type="match status" value="1"/>
</dbReference>
<feature type="domain" description="HTH deoR-type" evidence="3">
    <location>
        <begin position="10"/>
        <end position="65"/>
    </location>
</feature>
<dbReference type="Proteomes" id="UP000095431">
    <property type="component" value="Unassembled WGS sequence"/>
</dbReference>
<dbReference type="SMART" id="SM01134">
    <property type="entry name" value="DeoRC"/>
    <property type="match status" value="1"/>
</dbReference>
<dbReference type="SUPFAM" id="SSF100950">
    <property type="entry name" value="NagB/RpiA/CoA transferase-like"/>
    <property type="match status" value="1"/>
</dbReference>
<dbReference type="PANTHER" id="PTHR30363:SF44">
    <property type="entry name" value="AGA OPERON TRANSCRIPTIONAL REPRESSOR-RELATED"/>
    <property type="match status" value="1"/>
</dbReference>
<dbReference type="Gene3D" id="1.10.10.10">
    <property type="entry name" value="Winged helix-like DNA-binding domain superfamily/Winged helix DNA-binding domain"/>
    <property type="match status" value="1"/>
</dbReference>
<sequence length="260" mass="29203">MDEERGAMFTEERQSAIENCLRENGKVKVKELSEMFQVTEDCIRKDLKTLENAGKLKRTYGGAILSQDYPLKRDVVDRRQFNLDKKRTIAAKAFKLIKNNETIFLDISTTNIELAKLLATSNMRVVVVSNMIDILQILATNPSITAIGTGGTMYQTVNGFMGAATIEVIKQYSFDRAFIGSCGVDMTDCAITTLGVEDGLTKKAAVHSSRHKYVVMERDKFYFNDSYKYAYFDDISGIVTDEFPDDTIVSTLERAGVKLF</sequence>
<evidence type="ECO:0000259" key="3">
    <source>
        <dbReference type="PROSITE" id="PS51000"/>
    </source>
</evidence>
<proteinExistence type="predicted"/>
<evidence type="ECO:0000313" key="5">
    <source>
        <dbReference type="Proteomes" id="UP000095431"/>
    </source>
</evidence>
<dbReference type="InterPro" id="IPR037171">
    <property type="entry name" value="NagB/RpiA_transferase-like"/>
</dbReference>
<dbReference type="InterPro" id="IPR036390">
    <property type="entry name" value="WH_DNA-bd_sf"/>
</dbReference>
<gene>
    <name evidence="4" type="primary">glcR_3</name>
    <name evidence="4" type="ORF">ERS852478_02950</name>
</gene>
<reference evidence="4 5" key="1">
    <citation type="submission" date="2015-09" db="EMBL/GenBank/DDBJ databases">
        <authorList>
            <consortium name="Pathogen Informatics"/>
        </authorList>
    </citation>
    <scope>NUCLEOTIDE SEQUENCE [LARGE SCALE GENOMIC DNA]</scope>
    <source>
        <strain evidence="4 5">2789STDY5834863</strain>
    </source>
</reference>
<dbReference type="EMBL" id="CYZN01000023">
    <property type="protein sequence ID" value="CUO48077.1"/>
    <property type="molecule type" value="Genomic_DNA"/>
</dbReference>
<dbReference type="SMART" id="SM00420">
    <property type="entry name" value="HTH_DEOR"/>
    <property type="match status" value="1"/>
</dbReference>
<protein>
    <submittedName>
        <fullName evidence="4">HTH-type transcriptional repressor glcR</fullName>
    </submittedName>
</protein>